<comment type="caution">
    <text evidence="5">The sequence shown here is derived from an EMBL/GenBank/DDBJ whole genome shotgun (WGS) entry which is preliminary data.</text>
</comment>
<keyword evidence="6" id="KW-1185">Reference proteome</keyword>
<keyword evidence="1" id="KW-0343">GTPase activation</keyword>
<gene>
    <name evidence="5" type="ORF">STCU_05728</name>
</gene>
<evidence type="ECO:0000256" key="1">
    <source>
        <dbReference type="ARBA" id="ARBA00022468"/>
    </source>
</evidence>
<keyword evidence="3" id="KW-1133">Transmembrane helix</keyword>
<feature type="compositionally biased region" description="Low complexity" evidence="2">
    <location>
        <begin position="108"/>
        <end position="117"/>
    </location>
</feature>
<evidence type="ECO:0000256" key="3">
    <source>
        <dbReference type="SAM" id="Phobius"/>
    </source>
</evidence>
<dbReference type="PANTHER" id="PTHR22957">
    <property type="entry name" value="TBC1 DOMAIN FAMILY MEMBER GTPASE-ACTIVATING PROTEIN"/>
    <property type="match status" value="1"/>
</dbReference>
<evidence type="ECO:0000313" key="6">
    <source>
        <dbReference type="Proteomes" id="UP000015354"/>
    </source>
</evidence>
<protein>
    <submittedName>
        <fullName evidence="5">RabGTPase-activating protein</fullName>
    </submittedName>
</protein>
<feature type="compositionally biased region" description="Basic and acidic residues" evidence="2">
    <location>
        <begin position="92"/>
        <end position="105"/>
    </location>
</feature>
<organism evidence="5 6">
    <name type="scientific">Strigomonas culicis</name>
    <dbReference type="NCBI Taxonomy" id="28005"/>
    <lineage>
        <taxon>Eukaryota</taxon>
        <taxon>Discoba</taxon>
        <taxon>Euglenozoa</taxon>
        <taxon>Kinetoplastea</taxon>
        <taxon>Metakinetoplastina</taxon>
        <taxon>Trypanosomatida</taxon>
        <taxon>Trypanosomatidae</taxon>
        <taxon>Strigomonadinae</taxon>
        <taxon>Strigomonas</taxon>
    </lineage>
</organism>
<proteinExistence type="predicted"/>
<dbReference type="InterPro" id="IPR000195">
    <property type="entry name" value="Rab-GAP-TBC_dom"/>
</dbReference>
<keyword evidence="3" id="KW-0472">Membrane</keyword>
<accession>S9UEZ6</accession>
<evidence type="ECO:0000313" key="5">
    <source>
        <dbReference type="EMBL" id="EPY27483.1"/>
    </source>
</evidence>
<dbReference type="EMBL" id="ATMH01005728">
    <property type="protein sequence ID" value="EPY27483.1"/>
    <property type="molecule type" value="Genomic_DNA"/>
</dbReference>
<dbReference type="AlphaFoldDB" id="S9UEZ6"/>
<dbReference type="GO" id="GO:0005096">
    <property type="term" value="F:GTPase activator activity"/>
    <property type="evidence" value="ECO:0007669"/>
    <property type="project" value="UniProtKB-KW"/>
</dbReference>
<dbReference type="OrthoDB" id="27140at2759"/>
<evidence type="ECO:0000256" key="2">
    <source>
        <dbReference type="SAM" id="MobiDB-lite"/>
    </source>
</evidence>
<dbReference type="Gene3D" id="1.10.472.80">
    <property type="entry name" value="Ypt/Rab-GAP domain of gyp1p, domain 3"/>
    <property type="match status" value="1"/>
</dbReference>
<name>S9UEZ6_9TRYP</name>
<dbReference type="SUPFAM" id="SSF47923">
    <property type="entry name" value="Ypt/Rab-GAP domain of gyp1p"/>
    <property type="match status" value="2"/>
</dbReference>
<feature type="domain" description="Rab-GAP TBC" evidence="4">
    <location>
        <begin position="130"/>
        <end position="335"/>
    </location>
</feature>
<dbReference type="Gene3D" id="1.10.8.270">
    <property type="entry name" value="putative rabgap domain of human tbc1 domain family member 14 like domains"/>
    <property type="match status" value="1"/>
</dbReference>
<dbReference type="PROSITE" id="PS50086">
    <property type="entry name" value="TBC_RABGAP"/>
    <property type="match status" value="1"/>
</dbReference>
<sequence length="494" mass="57078">MEELAFFTKCIRDDKMPSCLARDTLNFNRTFFRGDDRLSFTRWSFLLGIYPPSSVNGGVQQYADLCRNHIADLQASGNRLWKNVVRTEHTDSVPLEEKKKGRLKFDQSSSSDSDAASMGGTDMNPLRPVQESEYAREFVLRGIRKEAHKDVERLFWEPSLFDRSQTRKDIEDILIMYCVQNACDYKQGMHEVVALCYYAAHRDADLLGSSSWTVVSKDAILPAEVHLMREVLLFSYTEIVSLVYAVFAALMAGHLSLKHFFFRNPENEDLDVLRCAKRVQSELLLSLDPSLHQLLNTTYQIESGCYLVRWLRVLFIREFSLFQTVFIWEVLFAECCIYHLQHRAYSLCDGFAAALAARMIHHVKQVLIKGADTALRCLVTYPPVDTIMPLIENAVRHTEGPIQAYVVYRTPALDDYPRVQQRHQMGGRCRPSREHIEFYGERLDSIARKMENYRVANLDKRDGIHLLPENDSAFYEALAEIKKMRDTFLYDMGD</sequence>
<dbReference type="Pfam" id="PF00566">
    <property type="entry name" value="RabGAP-TBC"/>
    <property type="match status" value="1"/>
</dbReference>
<keyword evidence="3" id="KW-0812">Transmembrane</keyword>
<evidence type="ECO:0000259" key="4">
    <source>
        <dbReference type="PROSITE" id="PS50086"/>
    </source>
</evidence>
<dbReference type="InterPro" id="IPR035969">
    <property type="entry name" value="Rab-GAP_TBC_sf"/>
</dbReference>
<dbReference type="Proteomes" id="UP000015354">
    <property type="component" value="Unassembled WGS sequence"/>
</dbReference>
<dbReference type="SMART" id="SM00164">
    <property type="entry name" value="TBC"/>
    <property type="match status" value="1"/>
</dbReference>
<feature type="transmembrane region" description="Helical" evidence="3">
    <location>
        <begin position="231"/>
        <end position="253"/>
    </location>
</feature>
<reference evidence="5 6" key="1">
    <citation type="journal article" date="2013" name="PLoS ONE">
        <title>Predicting the Proteins of Angomonas deanei, Strigomonas culicis and Their Respective Endosymbionts Reveals New Aspects of the Trypanosomatidae Family.</title>
        <authorList>
            <person name="Motta M.C."/>
            <person name="Martins A.C."/>
            <person name="de Souza S.S."/>
            <person name="Catta-Preta C.M."/>
            <person name="Silva R."/>
            <person name="Klein C.C."/>
            <person name="de Almeida L.G."/>
            <person name="de Lima Cunha O."/>
            <person name="Ciapina L.P."/>
            <person name="Brocchi M."/>
            <person name="Colabardini A.C."/>
            <person name="de Araujo Lima B."/>
            <person name="Machado C.R."/>
            <person name="de Almeida Soares C.M."/>
            <person name="Probst C.M."/>
            <person name="de Menezes C.B."/>
            <person name="Thompson C.E."/>
            <person name="Bartholomeu D.C."/>
            <person name="Gradia D.F."/>
            <person name="Pavoni D.P."/>
            <person name="Grisard E.C."/>
            <person name="Fantinatti-Garboggini F."/>
            <person name="Marchini F.K."/>
            <person name="Rodrigues-Luiz G.F."/>
            <person name="Wagner G."/>
            <person name="Goldman G.H."/>
            <person name="Fietto J.L."/>
            <person name="Elias M.C."/>
            <person name="Goldman M.H."/>
            <person name="Sagot M.F."/>
            <person name="Pereira M."/>
            <person name="Stoco P.H."/>
            <person name="de Mendonca-Neto R.P."/>
            <person name="Teixeira S.M."/>
            <person name="Maciel T.E."/>
            <person name="de Oliveira Mendes T.A."/>
            <person name="Urmenyi T.P."/>
            <person name="de Souza W."/>
            <person name="Schenkman S."/>
            <person name="de Vasconcelos A.T."/>
        </authorList>
    </citation>
    <scope>NUCLEOTIDE SEQUENCE [LARGE SCALE GENOMIC DNA]</scope>
</reference>
<dbReference type="PANTHER" id="PTHR22957:SF337">
    <property type="entry name" value="TBC1 DOMAIN FAMILY MEMBER 5"/>
    <property type="match status" value="1"/>
</dbReference>
<feature type="region of interest" description="Disordered" evidence="2">
    <location>
        <begin position="92"/>
        <end position="126"/>
    </location>
</feature>